<organism evidence="2 3">
    <name type="scientific">Endocarpon pusillum (strain Z07020 / HMAS-L-300199)</name>
    <name type="common">Lichen-forming fungus</name>
    <dbReference type="NCBI Taxonomy" id="1263415"/>
    <lineage>
        <taxon>Eukaryota</taxon>
        <taxon>Fungi</taxon>
        <taxon>Dikarya</taxon>
        <taxon>Ascomycota</taxon>
        <taxon>Pezizomycotina</taxon>
        <taxon>Eurotiomycetes</taxon>
        <taxon>Chaetothyriomycetidae</taxon>
        <taxon>Verrucariales</taxon>
        <taxon>Verrucariaceae</taxon>
        <taxon>Endocarpon</taxon>
    </lineage>
</organism>
<keyword evidence="3" id="KW-1185">Reference proteome</keyword>
<evidence type="ECO:0000313" key="2">
    <source>
        <dbReference type="EMBL" id="ERF71540.1"/>
    </source>
</evidence>
<dbReference type="RefSeq" id="XP_007802749.1">
    <property type="nucleotide sequence ID" value="XM_007804558.1"/>
</dbReference>
<evidence type="ECO:0000256" key="1">
    <source>
        <dbReference type="SAM" id="MobiDB-lite"/>
    </source>
</evidence>
<protein>
    <submittedName>
        <fullName evidence="2">Uncharacterized protein</fullName>
    </submittedName>
</protein>
<dbReference type="OrthoDB" id="10042665at2759"/>
<dbReference type="GeneID" id="19235590"/>
<dbReference type="EMBL" id="KE721204">
    <property type="protein sequence ID" value="ERF71540.1"/>
    <property type="molecule type" value="Genomic_DNA"/>
</dbReference>
<dbReference type="AlphaFoldDB" id="U1HMJ6"/>
<dbReference type="Proteomes" id="UP000019373">
    <property type="component" value="Unassembled WGS sequence"/>
</dbReference>
<evidence type="ECO:0000313" key="3">
    <source>
        <dbReference type="Proteomes" id="UP000019373"/>
    </source>
</evidence>
<dbReference type="PANTHER" id="PTHR46411">
    <property type="entry name" value="FAMILY ATPASE, PUTATIVE-RELATED"/>
    <property type="match status" value="1"/>
</dbReference>
<name>U1HMJ6_ENDPU</name>
<dbReference type="eggNOG" id="ENOG502T81P">
    <property type="taxonomic scope" value="Eukaryota"/>
</dbReference>
<dbReference type="PANTHER" id="PTHR46411:SF4">
    <property type="entry name" value="AAA+ ATPASE DOMAIN-CONTAINING PROTEIN"/>
    <property type="match status" value="1"/>
</dbReference>
<reference evidence="3" key="1">
    <citation type="journal article" date="2014" name="BMC Genomics">
        <title>Genome characteristics reveal the impact of lichenization on lichen-forming fungus Endocarpon pusillum Hedwig (Verrucariales, Ascomycota).</title>
        <authorList>
            <person name="Wang Y.-Y."/>
            <person name="Liu B."/>
            <person name="Zhang X.-Y."/>
            <person name="Zhou Q.-M."/>
            <person name="Zhang T."/>
            <person name="Li H."/>
            <person name="Yu Y.-F."/>
            <person name="Zhang X.-L."/>
            <person name="Hao X.-Y."/>
            <person name="Wang M."/>
            <person name="Wang L."/>
            <person name="Wei J.-C."/>
        </authorList>
    </citation>
    <scope>NUCLEOTIDE SEQUENCE [LARGE SCALE GENOMIC DNA]</scope>
    <source>
        <strain evidence="3">Z07020 / HMAS-L-300199</strain>
    </source>
</reference>
<accession>U1HMJ6</accession>
<proteinExistence type="predicted"/>
<feature type="compositionally biased region" description="Polar residues" evidence="1">
    <location>
        <begin position="1"/>
        <end position="15"/>
    </location>
</feature>
<gene>
    <name evidence="2" type="ORF">EPUS_00529</name>
</gene>
<dbReference type="HOGENOM" id="CLU_1396307_0_0_1"/>
<feature type="region of interest" description="Disordered" evidence="1">
    <location>
        <begin position="1"/>
        <end position="62"/>
    </location>
</feature>
<sequence>MSNAPVLETVTTVTGSGLGEESNAIESGSEDEYDANANILTDTNGDKVRHSRPQSKTKPLEDQRITQTELKIRSSELLNALHSVVKYYPGQTLMGDVATFQEPFRLLVHYREELEAYKQQHPPEHNDEYRQTCNEHIDILLGFLKRHFGKSLEEEERRQHQDPPVCTFEWAWLLLKPGDTIYAETDERIPGLPSP</sequence>